<dbReference type="PANTHER" id="PTHR42825:SF9">
    <property type="entry name" value="BRANCHED-CHAIN-AMINO-ACID AMINOTRANSFERASE 2, CHLOROPLASTIC"/>
    <property type="match status" value="1"/>
</dbReference>
<dbReference type="EC" id="2.6.1.42" evidence="9"/>
<dbReference type="GO" id="GO:0008652">
    <property type="term" value="P:amino acid biosynthetic process"/>
    <property type="evidence" value="ECO:0007669"/>
    <property type="project" value="UniProtKB-KW"/>
</dbReference>
<comment type="cofactor">
    <cofactor evidence="1 8">
        <name>pyridoxal 5'-phosphate</name>
        <dbReference type="ChEBI" id="CHEBI:597326"/>
    </cofactor>
</comment>
<dbReference type="AlphaFoldDB" id="A0A7N0ZQ41"/>
<dbReference type="InterPro" id="IPR001544">
    <property type="entry name" value="Aminotrans_IV"/>
</dbReference>
<protein>
    <recommendedName>
        <fullName evidence="9">Branched-chain-amino-acid aminotransferase</fullName>
        <ecNumber evidence="9">2.6.1.42</ecNumber>
    </recommendedName>
</protein>
<dbReference type="FunFam" id="3.30.470.10:FF:000003">
    <property type="entry name" value="Branched-chain-amino-acid aminotransferase"/>
    <property type="match status" value="1"/>
</dbReference>
<dbReference type="PROSITE" id="PS00770">
    <property type="entry name" value="AA_TRANSFER_CLASS_4"/>
    <property type="match status" value="1"/>
</dbReference>
<sequence length="384" mass="41653">MIRAALRLRNPTKPLSRRLPLAQKNGACRFGSSQAASSALTNDVNEAEYADVDWDSLGFSLKPAGYMYAMKCARGGAFEKGEICPYGDIGISPAAGVLNYGQAIYEGTIAQRRQDGRVLLFRPELNANRMRMGAERMCMPSPSVDQFVDALKRIAQSNKRWVPPPGKGSLYIRPLLMGSGAILGLGPAPEYTFVVYASPAGNYFKERSASLNLYIEDEFHRSGRGGTGGVKSITNYGPVLKPLTRAKSMGFSEVLYLDSVEKKYIEELSACNIFIAKGNVISTPAATGMILEGVTRKSIIELARLSNYKVEERSIAIDELFDTDEVFCTGTAVGVADVGSITYKDKRIEYKTGANSVCGELGAMLAGIKNGVTEDKLGWTVEID</sequence>
<dbReference type="NCBIfam" id="TIGR01123">
    <property type="entry name" value="ilvE_II"/>
    <property type="match status" value="1"/>
</dbReference>
<keyword evidence="5 8" id="KW-0663">Pyridoxal phosphate</keyword>
<dbReference type="Proteomes" id="UP000594263">
    <property type="component" value="Unplaced"/>
</dbReference>
<reference evidence="10" key="1">
    <citation type="submission" date="2021-01" db="UniProtKB">
        <authorList>
            <consortium name="EnsemblPlants"/>
        </authorList>
    </citation>
    <scope>IDENTIFICATION</scope>
</reference>
<comment type="catalytic activity">
    <reaction evidence="9">
        <text>L-valine + 2-oxoglutarate = 3-methyl-2-oxobutanoate + L-glutamate</text>
        <dbReference type="Rhea" id="RHEA:24813"/>
        <dbReference type="ChEBI" id="CHEBI:11851"/>
        <dbReference type="ChEBI" id="CHEBI:16810"/>
        <dbReference type="ChEBI" id="CHEBI:29985"/>
        <dbReference type="ChEBI" id="CHEBI:57762"/>
        <dbReference type="EC" id="2.6.1.42"/>
    </reaction>
</comment>
<dbReference type="GO" id="GO:0005737">
    <property type="term" value="C:cytoplasm"/>
    <property type="evidence" value="ECO:0007669"/>
    <property type="project" value="UniProtKB-ARBA"/>
</dbReference>
<keyword evidence="4 9" id="KW-0808">Transferase</keyword>
<evidence type="ECO:0000256" key="5">
    <source>
        <dbReference type="ARBA" id="ARBA00022898"/>
    </source>
</evidence>
<dbReference type="NCBIfam" id="NF009897">
    <property type="entry name" value="PRK13357.1"/>
    <property type="match status" value="1"/>
</dbReference>
<keyword evidence="3 9" id="KW-0032">Aminotransferase</keyword>
<dbReference type="SUPFAM" id="SSF56752">
    <property type="entry name" value="D-aminoacid aminotransferase-like PLP-dependent enzymes"/>
    <property type="match status" value="1"/>
</dbReference>
<comment type="catalytic activity">
    <reaction evidence="9">
        <text>L-isoleucine + 2-oxoglutarate = (S)-3-methyl-2-oxopentanoate + L-glutamate</text>
        <dbReference type="Rhea" id="RHEA:24801"/>
        <dbReference type="ChEBI" id="CHEBI:16810"/>
        <dbReference type="ChEBI" id="CHEBI:29985"/>
        <dbReference type="ChEBI" id="CHEBI:35146"/>
        <dbReference type="ChEBI" id="CHEBI:58045"/>
        <dbReference type="EC" id="2.6.1.42"/>
    </reaction>
</comment>
<evidence type="ECO:0000256" key="2">
    <source>
        <dbReference type="ARBA" id="ARBA00009320"/>
    </source>
</evidence>
<dbReference type="InterPro" id="IPR005786">
    <property type="entry name" value="B_amino_transII"/>
</dbReference>
<proteinExistence type="inferred from homology"/>
<dbReference type="OMA" id="TGPYFRT"/>
<comment type="similarity">
    <text evidence="2 7">Belongs to the class-IV pyridoxal-phosphate-dependent aminotransferase family.</text>
</comment>
<dbReference type="PANTHER" id="PTHR42825">
    <property type="entry name" value="AMINO ACID AMINOTRANSFERASE"/>
    <property type="match status" value="1"/>
</dbReference>
<keyword evidence="9" id="KW-0028">Amino-acid biosynthesis</keyword>
<evidence type="ECO:0000256" key="7">
    <source>
        <dbReference type="RuleBase" id="RU004106"/>
    </source>
</evidence>
<dbReference type="EnsemblPlants" id="Kaladp0011s1174.1.v1.1">
    <property type="protein sequence ID" value="Kaladp0011s1174.1.v1.1"/>
    <property type="gene ID" value="Kaladp0011s1174.v1.1"/>
</dbReference>
<name>A0A7N0ZQ41_KALFE</name>
<keyword evidence="9" id="KW-0100">Branched-chain amino acid biosynthesis</keyword>
<dbReference type="PIRSF" id="PIRSF006468">
    <property type="entry name" value="BCAT1"/>
    <property type="match status" value="1"/>
</dbReference>
<evidence type="ECO:0000256" key="9">
    <source>
        <dbReference type="RuleBase" id="RU004517"/>
    </source>
</evidence>
<keyword evidence="11" id="KW-1185">Reference proteome</keyword>
<dbReference type="InterPro" id="IPR043131">
    <property type="entry name" value="BCAT-like_N"/>
</dbReference>
<evidence type="ECO:0000313" key="11">
    <source>
        <dbReference type="Proteomes" id="UP000594263"/>
    </source>
</evidence>
<dbReference type="GO" id="GO:0004084">
    <property type="term" value="F:branched-chain-amino-acid transaminase activity"/>
    <property type="evidence" value="ECO:0007669"/>
    <property type="project" value="UniProtKB-EC"/>
</dbReference>
<dbReference type="InterPro" id="IPR043132">
    <property type="entry name" value="BCAT-like_C"/>
</dbReference>
<feature type="modified residue" description="N6-(pyridoxal phosphate)lysine" evidence="6">
    <location>
        <position position="231"/>
    </location>
</feature>
<comment type="catalytic activity">
    <reaction evidence="9">
        <text>L-leucine + 2-oxoglutarate = 4-methyl-2-oxopentanoate + L-glutamate</text>
        <dbReference type="Rhea" id="RHEA:18321"/>
        <dbReference type="ChEBI" id="CHEBI:16810"/>
        <dbReference type="ChEBI" id="CHEBI:17865"/>
        <dbReference type="ChEBI" id="CHEBI:29985"/>
        <dbReference type="ChEBI" id="CHEBI:57427"/>
        <dbReference type="EC" id="2.6.1.42"/>
    </reaction>
</comment>
<dbReference type="FunFam" id="3.20.10.10:FF:000003">
    <property type="entry name" value="Branched-chain-amino-acid aminotransferase"/>
    <property type="match status" value="1"/>
</dbReference>
<accession>A0A7N0ZQ41</accession>
<dbReference type="GO" id="GO:0009082">
    <property type="term" value="P:branched-chain amino acid biosynthetic process"/>
    <property type="evidence" value="ECO:0007669"/>
    <property type="project" value="UniProtKB-KW"/>
</dbReference>
<organism evidence="10 11">
    <name type="scientific">Kalanchoe fedtschenkoi</name>
    <name type="common">Lavender scallops</name>
    <name type="synonym">South American air plant</name>
    <dbReference type="NCBI Taxonomy" id="63787"/>
    <lineage>
        <taxon>Eukaryota</taxon>
        <taxon>Viridiplantae</taxon>
        <taxon>Streptophyta</taxon>
        <taxon>Embryophyta</taxon>
        <taxon>Tracheophyta</taxon>
        <taxon>Spermatophyta</taxon>
        <taxon>Magnoliopsida</taxon>
        <taxon>eudicotyledons</taxon>
        <taxon>Gunneridae</taxon>
        <taxon>Pentapetalae</taxon>
        <taxon>Saxifragales</taxon>
        <taxon>Crassulaceae</taxon>
        <taxon>Kalanchoe</taxon>
    </lineage>
</organism>
<dbReference type="Gramene" id="Kaladp0011s1174.1.v1.1">
    <property type="protein sequence ID" value="Kaladp0011s1174.1.v1.1"/>
    <property type="gene ID" value="Kaladp0011s1174.v1.1"/>
</dbReference>
<evidence type="ECO:0000256" key="4">
    <source>
        <dbReference type="ARBA" id="ARBA00022679"/>
    </source>
</evidence>
<dbReference type="InterPro" id="IPR036038">
    <property type="entry name" value="Aminotransferase-like"/>
</dbReference>
<dbReference type="InterPro" id="IPR033939">
    <property type="entry name" value="BCAT_family"/>
</dbReference>
<dbReference type="Gene3D" id="3.20.10.10">
    <property type="entry name" value="D-amino Acid Aminotransferase, subunit A, domain 2"/>
    <property type="match status" value="1"/>
</dbReference>
<evidence type="ECO:0000256" key="1">
    <source>
        <dbReference type="ARBA" id="ARBA00001933"/>
    </source>
</evidence>
<evidence type="ECO:0000256" key="8">
    <source>
        <dbReference type="RuleBase" id="RU004516"/>
    </source>
</evidence>
<dbReference type="Gene3D" id="3.30.470.10">
    <property type="match status" value="1"/>
</dbReference>
<dbReference type="Pfam" id="PF01063">
    <property type="entry name" value="Aminotran_4"/>
    <property type="match status" value="1"/>
</dbReference>
<dbReference type="InterPro" id="IPR018300">
    <property type="entry name" value="Aminotrans_IV_CS"/>
</dbReference>
<evidence type="ECO:0000256" key="3">
    <source>
        <dbReference type="ARBA" id="ARBA00022576"/>
    </source>
</evidence>
<evidence type="ECO:0000313" key="10">
    <source>
        <dbReference type="EnsemblPlants" id="Kaladp0011s1174.1.v1.1"/>
    </source>
</evidence>
<dbReference type="CDD" id="cd01557">
    <property type="entry name" value="BCAT_beta_family"/>
    <property type="match status" value="1"/>
</dbReference>
<evidence type="ECO:0000256" key="6">
    <source>
        <dbReference type="PIRSR" id="PIRSR006468-1"/>
    </source>
</evidence>